<dbReference type="EMBL" id="JH767560">
    <property type="protein sequence ID" value="EON62911.1"/>
    <property type="molecule type" value="Genomic_DNA"/>
</dbReference>
<dbReference type="GO" id="GO:0003712">
    <property type="term" value="F:transcription coregulator activity"/>
    <property type="evidence" value="ECO:0007669"/>
    <property type="project" value="InterPro"/>
</dbReference>
<keyword evidence="7 9" id="KW-0539">Nucleus</keyword>
<evidence type="ECO:0000256" key="7">
    <source>
        <dbReference type="ARBA" id="ARBA00023242"/>
    </source>
</evidence>
<dbReference type="STRING" id="1168221.R7YMM4"/>
<evidence type="ECO:0000256" key="1">
    <source>
        <dbReference type="ARBA" id="ARBA00004123"/>
    </source>
</evidence>
<evidence type="ECO:0000256" key="8">
    <source>
        <dbReference type="ARBA" id="ARBA00031256"/>
    </source>
</evidence>
<dbReference type="InterPro" id="IPR014801">
    <property type="entry name" value="Mediator_Med5_fun"/>
</dbReference>
<dbReference type="RefSeq" id="XP_007778228.1">
    <property type="nucleotide sequence ID" value="XM_007780038.1"/>
</dbReference>
<evidence type="ECO:0000256" key="4">
    <source>
        <dbReference type="ARBA" id="ARBA00023015"/>
    </source>
</evidence>
<keyword evidence="4 9" id="KW-0805">Transcription regulation</keyword>
<gene>
    <name evidence="9" type="primary">MED5</name>
    <name evidence="10" type="ORF">W97_02136</name>
</gene>
<dbReference type="Proteomes" id="UP000016924">
    <property type="component" value="Unassembled WGS sequence"/>
</dbReference>
<dbReference type="OMA" id="LYVYINA"/>
<dbReference type="GeneID" id="19899447"/>
<protein>
    <recommendedName>
        <fullName evidence="3 9">Mediator of RNA polymerase II transcription subunit 5</fullName>
    </recommendedName>
    <alternativeName>
        <fullName evidence="8 9">Mediator complex subunit 5</fullName>
    </alternativeName>
</protein>
<keyword evidence="5 9" id="KW-0010">Activator</keyword>
<reference evidence="11" key="1">
    <citation type="submission" date="2012-06" db="EMBL/GenBank/DDBJ databases">
        <title>The genome sequence of Coniosporium apollinis CBS 100218.</title>
        <authorList>
            <consortium name="The Broad Institute Genome Sequencing Platform"/>
            <person name="Cuomo C."/>
            <person name="Gorbushina A."/>
            <person name="Noack S."/>
            <person name="Walker B."/>
            <person name="Young S.K."/>
            <person name="Zeng Q."/>
            <person name="Gargeya S."/>
            <person name="Fitzgerald M."/>
            <person name="Haas B."/>
            <person name="Abouelleil A."/>
            <person name="Alvarado L."/>
            <person name="Arachchi H.M."/>
            <person name="Berlin A.M."/>
            <person name="Chapman S.B."/>
            <person name="Goldberg J."/>
            <person name="Griggs A."/>
            <person name="Gujja S."/>
            <person name="Hansen M."/>
            <person name="Howarth C."/>
            <person name="Imamovic A."/>
            <person name="Larimer J."/>
            <person name="McCowan C."/>
            <person name="Montmayeur A."/>
            <person name="Murphy C."/>
            <person name="Neiman D."/>
            <person name="Pearson M."/>
            <person name="Priest M."/>
            <person name="Roberts A."/>
            <person name="Saif S."/>
            <person name="Shea T."/>
            <person name="Sisk P."/>
            <person name="Sykes S."/>
            <person name="Wortman J."/>
            <person name="Nusbaum C."/>
            <person name="Birren B."/>
        </authorList>
    </citation>
    <scope>NUCLEOTIDE SEQUENCE [LARGE SCALE GENOMIC DNA]</scope>
    <source>
        <strain evidence="11">CBS 100218</strain>
    </source>
</reference>
<comment type="similarity">
    <text evidence="2 9">Belongs to the Mediator complex subunit 5 family.</text>
</comment>
<dbReference type="eggNOG" id="ENOG502R1HB">
    <property type="taxonomic scope" value="Eukaryota"/>
</dbReference>
<name>R7YMM4_CONA1</name>
<evidence type="ECO:0000256" key="9">
    <source>
        <dbReference type="RuleBase" id="RU364142"/>
    </source>
</evidence>
<dbReference type="HOGENOM" id="CLU_004096_0_0_1"/>
<proteinExistence type="inferred from homology"/>
<accession>R7YMM4</accession>
<dbReference type="OrthoDB" id="5322661at2759"/>
<comment type="subunit">
    <text evidence="9">Component of the Mediator complex.</text>
</comment>
<dbReference type="PANTHER" id="PTHR35784">
    <property type="entry name" value="MEDIATOR OF RNA POLYMERASE II TRANSCRIPTION SUBUNIT 5"/>
    <property type="match status" value="1"/>
</dbReference>
<organism evidence="10 11">
    <name type="scientific">Coniosporium apollinis (strain CBS 100218)</name>
    <name type="common">Rock-inhabiting black yeast</name>
    <dbReference type="NCBI Taxonomy" id="1168221"/>
    <lineage>
        <taxon>Eukaryota</taxon>
        <taxon>Fungi</taxon>
        <taxon>Dikarya</taxon>
        <taxon>Ascomycota</taxon>
        <taxon>Pezizomycotina</taxon>
        <taxon>Dothideomycetes</taxon>
        <taxon>Dothideomycetes incertae sedis</taxon>
        <taxon>Coniosporium</taxon>
    </lineage>
</organism>
<dbReference type="GO" id="GO:0006357">
    <property type="term" value="P:regulation of transcription by RNA polymerase II"/>
    <property type="evidence" value="ECO:0007669"/>
    <property type="project" value="InterPro"/>
</dbReference>
<comment type="function">
    <text evidence="9">Component of the Mediator complex, a coactivator involved in the regulated transcription of nearly all RNA polymerase II-dependent genes. Mediator functions as a bridge to convey information from gene-specific regulatory proteins to the basal RNA polymerase II transcription machinery. Mediator is recruited to promoters by direct interactions with regulatory proteins and serves as a scaffold for the assembly of a functional preinitiation complex with RNA polymerase II and the general transcription factors.</text>
</comment>
<dbReference type="AlphaFoldDB" id="R7YMM4"/>
<evidence type="ECO:0000313" key="11">
    <source>
        <dbReference type="Proteomes" id="UP000016924"/>
    </source>
</evidence>
<evidence type="ECO:0000256" key="2">
    <source>
        <dbReference type="ARBA" id="ARBA00008782"/>
    </source>
</evidence>
<keyword evidence="11" id="KW-1185">Reference proteome</keyword>
<sequence length="1047" mass="114332">MAILERKNEWPNLIKRCLQNRLRSEKFEILAQDLYKKNPIPGRQLAELLLTPGPGATTALDPLIVVYFERLLATDKLDSSDPLSILSIQSRNRQLKLESITGPLDDYTARQYCSVDLEEIVLNRLTKAFMSGARPKTLAETRKTLSIVSEWMSALAASNTRDSVLHAMSGTIQEVHPYAIVVREALGMLVTAMAENPKVLGFIDKALSKDLKQGLDHSVSQFIQLLSQAQTQTSVVVVPRLQLFYKDHLMSEDAAKDLNDMPLPLETVIDLPIMNTPSGLYLFFNSLLVTRPLTDDFMITGYLQNRYKNDFQSLTVDVITAGLDTLSKAVYRGESDDTLFSMRSFFVNKIPLLLCYYYASMGSVVPLPMLETYMVAAFNQRGFNAFSSSHGSDVAGGNTLLSNVRQQFVYACALQKLIPESSIGSILGERSASSKPVGPRLAKEVLVARCQANPEKAQELLGRLEGMDGNVGAVAGALVEIMRTLCNAREIMSLKSLCGALSRRPRSLDILLQYSSPASILQPLCQLLDDWKYDEDEEHQPVYDDFAAVLLLVLAFVHRHGLSYLDIGLGPKSFTTQLLEHGHEALPIDQLSEEQSKHLASWLRGLFDADAIDDAFSACSPQEFYMLVPTLFDQTVSACFAGIIGSDTVKNGLEYMLDTFLLPSLVGALTWMTAHAAEPTHNDLDIVMQVFRKLIRHTPTSGDAQAMHSTILSIMSTRLDKCLREIQRREPTRQDIGPLLEVLANHRNFERTASVSITDLESWASPPNSLQDSLKSTIRQFVAWSAEPTMHTFNLDNRQLNVSIKLLGAKQVLDAIIEEAKSQTEAGRGSIALDVATALFCAPSTENSPIPIQWHGSPIPAPVPPRTQLNLREMLKLEFDDAGELMKTDLGAAEAIVRLHRMVENQLLVSAVPQMAAPIQDMGLMQGIDLSVSDAAAVSALTAAAAADQPLEQQFGLTGAEMAGIDLSGGLGGEMGDAVPGMMRSSVSGMPADATNAGGAGLGLTLDTSVDAGLDLGGEGDMSGIMGTDEDNIFAGLELDNDMDFQM</sequence>
<evidence type="ECO:0000256" key="5">
    <source>
        <dbReference type="ARBA" id="ARBA00023159"/>
    </source>
</evidence>
<dbReference type="PANTHER" id="PTHR35784:SF1">
    <property type="entry name" value="MEDIATOR OF RNA POLYMERASE II TRANSCRIPTION SUBUNIT 5"/>
    <property type="match status" value="1"/>
</dbReference>
<dbReference type="Pfam" id="PF08689">
    <property type="entry name" value="Med5"/>
    <property type="match status" value="1"/>
</dbReference>
<comment type="subcellular location">
    <subcellularLocation>
        <location evidence="1 9">Nucleus</location>
    </subcellularLocation>
</comment>
<keyword evidence="6 9" id="KW-0804">Transcription</keyword>
<dbReference type="GO" id="GO:0016592">
    <property type="term" value="C:mediator complex"/>
    <property type="evidence" value="ECO:0007669"/>
    <property type="project" value="InterPro"/>
</dbReference>
<evidence type="ECO:0000313" key="10">
    <source>
        <dbReference type="EMBL" id="EON62911.1"/>
    </source>
</evidence>
<evidence type="ECO:0000256" key="3">
    <source>
        <dbReference type="ARBA" id="ARBA00020628"/>
    </source>
</evidence>
<evidence type="ECO:0000256" key="6">
    <source>
        <dbReference type="ARBA" id="ARBA00023163"/>
    </source>
</evidence>